<protein>
    <recommendedName>
        <fullName evidence="9">TRAP transporter small permease protein</fullName>
    </recommendedName>
</protein>
<keyword evidence="7 9" id="KW-0472">Membrane</keyword>
<evidence type="ECO:0000259" key="10">
    <source>
        <dbReference type="Pfam" id="PF04290"/>
    </source>
</evidence>
<evidence type="ECO:0000256" key="5">
    <source>
        <dbReference type="ARBA" id="ARBA00022692"/>
    </source>
</evidence>
<name>A0A356W1W8_9PROT</name>
<evidence type="ECO:0000256" key="7">
    <source>
        <dbReference type="ARBA" id="ARBA00023136"/>
    </source>
</evidence>
<dbReference type="Pfam" id="PF04290">
    <property type="entry name" value="DctQ"/>
    <property type="match status" value="1"/>
</dbReference>
<dbReference type="PANTHER" id="PTHR35011">
    <property type="entry name" value="2,3-DIKETO-L-GULONATE TRAP TRANSPORTER SMALL PERMEASE PROTEIN YIAM"/>
    <property type="match status" value="1"/>
</dbReference>
<evidence type="ECO:0000256" key="3">
    <source>
        <dbReference type="ARBA" id="ARBA00022475"/>
    </source>
</evidence>
<keyword evidence="3" id="KW-1003">Cell membrane</keyword>
<dbReference type="AlphaFoldDB" id="A0A356W1W8"/>
<keyword evidence="6 9" id="KW-1133">Transmembrane helix</keyword>
<dbReference type="PANTHER" id="PTHR35011:SF10">
    <property type="entry name" value="TRAP TRANSPORTER SMALL PERMEASE PROTEIN"/>
    <property type="match status" value="1"/>
</dbReference>
<comment type="subcellular location">
    <subcellularLocation>
        <location evidence="1 9">Cell inner membrane</location>
        <topology evidence="1 9">Multi-pass membrane protein</topology>
    </subcellularLocation>
</comment>
<keyword evidence="2 9" id="KW-0813">Transport</keyword>
<accession>A0A356W1W8</accession>
<dbReference type="EMBL" id="DOGS01000037">
    <property type="protein sequence ID" value="HBQ47591.1"/>
    <property type="molecule type" value="Genomic_DNA"/>
</dbReference>
<feature type="transmembrane region" description="Helical" evidence="9">
    <location>
        <begin position="136"/>
        <end position="156"/>
    </location>
</feature>
<dbReference type="GO" id="GO:0005886">
    <property type="term" value="C:plasma membrane"/>
    <property type="evidence" value="ECO:0007669"/>
    <property type="project" value="UniProtKB-SubCell"/>
</dbReference>
<evidence type="ECO:0000256" key="2">
    <source>
        <dbReference type="ARBA" id="ARBA00022448"/>
    </source>
</evidence>
<organism evidence="11 12">
    <name type="scientific">Hyphomonas atlantica</name>
    <dbReference type="NCBI Taxonomy" id="1280948"/>
    <lineage>
        <taxon>Bacteria</taxon>
        <taxon>Pseudomonadati</taxon>
        <taxon>Pseudomonadota</taxon>
        <taxon>Alphaproteobacteria</taxon>
        <taxon>Hyphomonadales</taxon>
        <taxon>Hyphomonadaceae</taxon>
        <taxon>Hyphomonas</taxon>
    </lineage>
</organism>
<comment type="function">
    <text evidence="9">Part of the tripartite ATP-independent periplasmic (TRAP) transport system.</text>
</comment>
<evidence type="ECO:0000256" key="9">
    <source>
        <dbReference type="RuleBase" id="RU369079"/>
    </source>
</evidence>
<feature type="domain" description="Tripartite ATP-independent periplasmic transporters DctQ component" evidence="10">
    <location>
        <begin position="33"/>
        <end position="162"/>
    </location>
</feature>
<comment type="caution">
    <text evidence="11">The sequence shown here is derived from an EMBL/GenBank/DDBJ whole genome shotgun (WGS) entry which is preliminary data.</text>
</comment>
<feature type="transmembrane region" description="Helical" evidence="9">
    <location>
        <begin position="95"/>
        <end position="116"/>
    </location>
</feature>
<sequence>MPDPERIMGLSRLLDATLMACAVLAGAIFVAITVAVPLDALGRSFLARSMFGINDMVEYGLMAAVLLAAPWVLSRGEHVTVDVIAVMIQGRAGRLLSALVSLLGFLVSLIILWYAAQALASAYTSGRMVRKVLVFPQYWTFIPLCICFALTLCEFLRQLIRGRILSAGLSI</sequence>
<keyword evidence="4 9" id="KW-0997">Cell inner membrane</keyword>
<keyword evidence="5 9" id="KW-0812">Transmembrane</keyword>
<evidence type="ECO:0000256" key="4">
    <source>
        <dbReference type="ARBA" id="ARBA00022519"/>
    </source>
</evidence>
<evidence type="ECO:0000313" key="11">
    <source>
        <dbReference type="EMBL" id="HBQ47591.1"/>
    </source>
</evidence>
<gene>
    <name evidence="11" type="ORF">DD728_01680</name>
</gene>
<evidence type="ECO:0000256" key="1">
    <source>
        <dbReference type="ARBA" id="ARBA00004429"/>
    </source>
</evidence>
<reference evidence="11 12" key="1">
    <citation type="journal article" date="2018" name="Nat. Biotechnol.">
        <title>A standardized bacterial taxonomy based on genome phylogeny substantially revises the tree of life.</title>
        <authorList>
            <person name="Parks D.H."/>
            <person name="Chuvochina M."/>
            <person name="Waite D.W."/>
            <person name="Rinke C."/>
            <person name="Skarshewski A."/>
            <person name="Chaumeil P.A."/>
            <person name="Hugenholtz P."/>
        </authorList>
    </citation>
    <scope>NUCLEOTIDE SEQUENCE [LARGE SCALE GENOMIC DNA]</scope>
    <source>
        <strain evidence="11">UBA10378</strain>
    </source>
</reference>
<dbReference type="Proteomes" id="UP000263957">
    <property type="component" value="Unassembled WGS sequence"/>
</dbReference>
<evidence type="ECO:0000313" key="12">
    <source>
        <dbReference type="Proteomes" id="UP000263957"/>
    </source>
</evidence>
<comment type="similarity">
    <text evidence="8 9">Belongs to the TRAP transporter small permease family.</text>
</comment>
<dbReference type="GO" id="GO:0015740">
    <property type="term" value="P:C4-dicarboxylate transport"/>
    <property type="evidence" value="ECO:0007669"/>
    <property type="project" value="TreeGrafter"/>
</dbReference>
<dbReference type="InterPro" id="IPR007387">
    <property type="entry name" value="TRAP_DctQ"/>
</dbReference>
<evidence type="ECO:0000256" key="6">
    <source>
        <dbReference type="ARBA" id="ARBA00022989"/>
    </source>
</evidence>
<feature type="transmembrane region" description="Helical" evidence="9">
    <location>
        <begin position="56"/>
        <end position="74"/>
    </location>
</feature>
<proteinExistence type="inferred from homology"/>
<feature type="transmembrane region" description="Helical" evidence="9">
    <location>
        <begin position="12"/>
        <end position="36"/>
    </location>
</feature>
<evidence type="ECO:0000256" key="8">
    <source>
        <dbReference type="ARBA" id="ARBA00038436"/>
    </source>
</evidence>
<dbReference type="GO" id="GO:0022857">
    <property type="term" value="F:transmembrane transporter activity"/>
    <property type="evidence" value="ECO:0007669"/>
    <property type="project" value="UniProtKB-UniRule"/>
</dbReference>
<comment type="subunit">
    <text evidence="9">The complex comprises the extracytoplasmic solute receptor protein and the two transmembrane proteins.</text>
</comment>
<dbReference type="InterPro" id="IPR055348">
    <property type="entry name" value="DctQ"/>
</dbReference>